<dbReference type="GO" id="GO:0039536">
    <property type="term" value="P:negative regulation of RIG-I signaling pathway"/>
    <property type="evidence" value="ECO:0007669"/>
    <property type="project" value="InterPro"/>
</dbReference>
<dbReference type="InterPro" id="IPR000467">
    <property type="entry name" value="G_patch_dom"/>
</dbReference>
<feature type="domain" description="G-patch" evidence="2">
    <location>
        <begin position="126"/>
        <end position="172"/>
    </location>
</feature>
<dbReference type="GO" id="GO:0045893">
    <property type="term" value="P:positive regulation of DNA-templated transcription"/>
    <property type="evidence" value="ECO:0007669"/>
    <property type="project" value="TreeGrafter"/>
</dbReference>
<reference evidence="3" key="1">
    <citation type="submission" date="2021-01" db="EMBL/GenBank/DDBJ databases">
        <authorList>
            <person name="Corre E."/>
            <person name="Pelletier E."/>
            <person name="Niang G."/>
            <person name="Scheremetjew M."/>
            <person name="Finn R."/>
            <person name="Kale V."/>
            <person name="Holt S."/>
            <person name="Cochrane G."/>
            <person name="Meng A."/>
            <person name="Brown T."/>
            <person name="Cohen L."/>
        </authorList>
    </citation>
    <scope>NUCLEOTIDE SEQUENCE</scope>
    <source>
        <strain evidence="3">CCMP3107</strain>
    </source>
</reference>
<dbReference type="EMBL" id="HBIU01003690">
    <property type="protein sequence ID" value="CAE0622629.1"/>
    <property type="molecule type" value="Transcribed_RNA"/>
</dbReference>
<accession>A0A7S3UQZ0</accession>
<feature type="compositionally biased region" description="Low complexity" evidence="1">
    <location>
        <begin position="88"/>
        <end position="98"/>
    </location>
</feature>
<dbReference type="InterPro" id="IPR040341">
    <property type="entry name" value="GPATCH3"/>
</dbReference>
<evidence type="ECO:0000256" key="1">
    <source>
        <dbReference type="SAM" id="MobiDB-lite"/>
    </source>
</evidence>
<protein>
    <recommendedName>
        <fullName evidence="2">G-patch domain-containing protein</fullName>
    </recommendedName>
</protein>
<dbReference type="AlphaFoldDB" id="A0A7S3UQZ0"/>
<proteinExistence type="predicted"/>
<sequence length="262" mass="28748">MEYLYEEPRSVSNPWDKGDASGLVLYTDALHWERLRGPPEDHYGGDSFGVGGDPHSSLEDPNAGPSVAPAGERGGSDAPTPERGAGADGSWSSSPSSDGNDEEKQQNKLNRKQRRAKNKVELHTPKVPFAQQMMLKMGWQPGKGIGKYHQGLRQPLEAESRTFQEGLGYQPESTHLIKKKRQTKRRHAKHIIASVFDGRGCGGDDEGSPPRPLLLLSEAAGGAATQRVAEGVFRLLPKEERKALPVCFVQAEEDIDCRWEEG</sequence>
<evidence type="ECO:0000313" key="3">
    <source>
        <dbReference type="EMBL" id="CAE0622629.1"/>
    </source>
</evidence>
<name>A0A7S3UQZ0_HETAK</name>
<evidence type="ECO:0000259" key="2">
    <source>
        <dbReference type="PROSITE" id="PS50174"/>
    </source>
</evidence>
<dbReference type="PANTHER" id="PTHR14390">
    <property type="entry name" value="G PATCH DOMAIN CONTAINING PROTEIN 3"/>
    <property type="match status" value="1"/>
</dbReference>
<dbReference type="SMART" id="SM00443">
    <property type="entry name" value="G_patch"/>
    <property type="match status" value="1"/>
</dbReference>
<feature type="compositionally biased region" description="Basic and acidic residues" evidence="1">
    <location>
        <begin position="35"/>
        <end position="44"/>
    </location>
</feature>
<dbReference type="GO" id="GO:0032480">
    <property type="term" value="P:negative regulation of type I interferon production"/>
    <property type="evidence" value="ECO:0007669"/>
    <property type="project" value="InterPro"/>
</dbReference>
<organism evidence="3">
    <name type="scientific">Heterosigma akashiwo</name>
    <name type="common">Chromophytic alga</name>
    <name type="synonym">Heterosigma carterae</name>
    <dbReference type="NCBI Taxonomy" id="2829"/>
    <lineage>
        <taxon>Eukaryota</taxon>
        <taxon>Sar</taxon>
        <taxon>Stramenopiles</taxon>
        <taxon>Ochrophyta</taxon>
        <taxon>Raphidophyceae</taxon>
        <taxon>Chattonellales</taxon>
        <taxon>Chattonellaceae</taxon>
        <taxon>Heterosigma</taxon>
    </lineage>
</organism>
<dbReference type="GO" id="GO:0003676">
    <property type="term" value="F:nucleic acid binding"/>
    <property type="evidence" value="ECO:0007669"/>
    <property type="project" value="InterPro"/>
</dbReference>
<dbReference type="PANTHER" id="PTHR14390:SF2">
    <property type="entry name" value="G PATCH DOMAIN-CONTAINING PROTEIN 3"/>
    <property type="match status" value="1"/>
</dbReference>
<dbReference type="Pfam" id="PF01585">
    <property type="entry name" value="G-patch"/>
    <property type="match status" value="1"/>
</dbReference>
<gene>
    <name evidence="3" type="ORF">HAKA00212_LOCUS1317</name>
</gene>
<feature type="region of interest" description="Disordered" evidence="1">
    <location>
        <begin position="35"/>
        <end position="123"/>
    </location>
</feature>
<feature type="region of interest" description="Disordered" evidence="1">
    <location>
        <begin position="1"/>
        <end position="20"/>
    </location>
</feature>
<dbReference type="PROSITE" id="PS50174">
    <property type="entry name" value="G_PATCH"/>
    <property type="match status" value="1"/>
</dbReference>